<proteinExistence type="predicted"/>
<evidence type="ECO:0000313" key="1">
    <source>
        <dbReference type="EMBL" id="OKP02047.1"/>
    </source>
</evidence>
<gene>
    <name evidence="1" type="ORF">Xedl_02551</name>
</gene>
<dbReference type="EMBL" id="MKGQ01000018">
    <property type="protein sequence ID" value="OKP02047.1"/>
    <property type="molecule type" value="Genomic_DNA"/>
</dbReference>
<protein>
    <submittedName>
        <fullName evidence="1">Uncharacterized protein</fullName>
    </submittedName>
</protein>
<evidence type="ECO:0000313" key="2">
    <source>
        <dbReference type="Proteomes" id="UP000186268"/>
    </source>
</evidence>
<organism evidence="1 2">
    <name type="scientific">Xenorhabdus eapokensis</name>
    <dbReference type="NCBI Taxonomy" id="1873482"/>
    <lineage>
        <taxon>Bacteria</taxon>
        <taxon>Pseudomonadati</taxon>
        <taxon>Pseudomonadota</taxon>
        <taxon>Gammaproteobacteria</taxon>
        <taxon>Enterobacterales</taxon>
        <taxon>Morganellaceae</taxon>
        <taxon>Xenorhabdus</taxon>
    </lineage>
</organism>
<dbReference type="Proteomes" id="UP000186268">
    <property type="component" value="Unassembled WGS sequence"/>
</dbReference>
<dbReference type="AlphaFoldDB" id="A0A1Q5TPC4"/>
<name>A0A1Q5TPC4_9GAMM</name>
<sequence>MKWRYKLAPRLKTSGYTPPDNCRGSYAGRYRGPWARRGVYCTAAMIKLSIHKYIENTKTYQNKIMMIDRVFLTKTLYLLKYTFEKVRFIE</sequence>
<comment type="caution">
    <text evidence="1">The sequence shown here is derived from an EMBL/GenBank/DDBJ whole genome shotgun (WGS) entry which is preliminary data.</text>
</comment>
<reference evidence="1 2" key="1">
    <citation type="submission" date="2016-09" db="EMBL/GenBank/DDBJ databases">
        <title>Xenorhabdus thuongxuanensis sp. nov. and Xenorhabdus eapokensis sp. nov., isolated from Steinernema species.</title>
        <authorList>
            <person name="Kaempfer P."/>
            <person name="Tobias N.J."/>
            <person name="Phan Ke L."/>
            <person name="Bode H.B."/>
            <person name="Glaeser S.P."/>
        </authorList>
    </citation>
    <scope>NUCLEOTIDE SEQUENCE [LARGE SCALE GENOMIC DNA]</scope>
    <source>
        <strain evidence="1 2">DL20</strain>
    </source>
</reference>
<keyword evidence="2" id="KW-1185">Reference proteome</keyword>
<accession>A0A1Q5TPC4</accession>